<dbReference type="Proteomes" id="UP000019330">
    <property type="component" value="Chromosome"/>
</dbReference>
<dbReference type="AlphaFoldDB" id="W5STH1"/>
<organism evidence="2 3">
    <name type="scientific">Borrelia coriaceae ATCC 43381</name>
    <dbReference type="NCBI Taxonomy" id="1408429"/>
    <lineage>
        <taxon>Bacteria</taxon>
        <taxon>Pseudomonadati</taxon>
        <taxon>Spirochaetota</taxon>
        <taxon>Spirochaetia</taxon>
        <taxon>Spirochaetales</taxon>
        <taxon>Borreliaceae</taxon>
        <taxon>Borrelia</taxon>
    </lineage>
</organism>
<proteinExistence type="predicted"/>
<sequence length="134" mass="15924">MFSEETKKELIKLSKIKKYYFKADNNQNTVYHQSKCGDKITFQINENIERIRLKYNAYGCIVFLSSAYVLTKICDNKPKKTILDIITKITNNKFKNLEEINQSLKNFENFLYTNRKDCFILPYKALKEILDTIK</sequence>
<evidence type="ECO:0000313" key="2">
    <source>
        <dbReference type="EMBL" id="AHH10240.1"/>
    </source>
</evidence>
<dbReference type="Gene3D" id="3.90.1010.10">
    <property type="match status" value="1"/>
</dbReference>
<evidence type="ECO:0000313" key="3">
    <source>
        <dbReference type="Proteomes" id="UP000019330"/>
    </source>
</evidence>
<dbReference type="InterPro" id="IPR002871">
    <property type="entry name" value="NIF_FeS_clus_asmbl_NifU_N"/>
</dbReference>
<dbReference type="SUPFAM" id="SSF82649">
    <property type="entry name" value="SufE/NifU"/>
    <property type="match status" value="1"/>
</dbReference>
<dbReference type="Pfam" id="PF01592">
    <property type="entry name" value="NifU_N"/>
    <property type="match status" value="1"/>
</dbReference>
<dbReference type="HOGENOM" id="CLU_1892144_0_0_12"/>
<dbReference type="RefSeq" id="WP_025407768.1">
    <property type="nucleotide sequence ID" value="NZ_CP005745.1"/>
</dbReference>
<gene>
    <name evidence="2" type="ORF">BCO_0106700</name>
</gene>
<dbReference type="GO" id="GO:0005506">
    <property type="term" value="F:iron ion binding"/>
    <property type="evidence" value="ECO:0007669"/>
    <property type="project" value="InterPro"/>
</dbReference>
<dbReference type="EMBL" id="CP005745">
    <property type="protein sequence ID" value="AHH10240.1"/>
    <property type="molecule type" value="Genomic_DNA"/>
</dbReference>
<name>W5STH1_9SPIR</name>
<dbReference type="GO" id="GO:0051536">
    <property type="term" value="F:iron-sulfur cluster binding"/>
    <property type="evidence" value="ECO:0007669"/>
    <property type="project" value="InterPro"/>
</dbReference>
<dbReference type="OrthoDB" id="350747at2"/>
<feature type="domain" description="NIF system FeS cluster assembly NifU N-terminal" evidence="1">
    <location>
        <begin position="28"/>
        <end position="88"/>
    </location>
</feature>
<reference evidence="2" key="1">
    <citation type="submission" date="2013-04" db="EMBL/GenBank/DDBJ databases">
        <title>Comparative Genomics of Relapsing Fever Spirochetes.</title>
        <authorList>
            <person name="Schwan T.G."/>
            <person name="Raffel S.J."/>
            <person name="Porcella S.F."/>
            <person name="Martens C.A."/>
            <person name="Bruno D.P."/>
            <person name="Ricklefs S.M."/>
            <person name="Barbian K.B."/>
        </authorList>
    </citation>
    <scope>NUCLEOTIDE SEQUENCE [LARGE SCALE GENOMIC DNA]</scope>
    <source>
        <strain evidence="2">Co53</strain>
    </source>
</reference>
<dbReference type="STRING" id="1313292.BCO_0106700"/>
<evidence type="ECO:0000259" key="1">
    <source>
        <dbReference type="Pfam" id="PF01592"/>
    </source>
</evidence>
<protein>
    <submittedName>
        <fullName evidence="2">NifU-like protein</fullName>
    </submittedName>
</protein>
<accession>W5STH1</accession>
<keyword evidence="3" id="KW-1185">Reference proteome</keyword>
<dbReference type="GO" id="GO:0016226">
    <property type="term" value="P:iron-sulfur cluster assembly"/>
    <property type="evidence" value="ECO:0007669"/>
    <property type="project" value="InterPro"/>
</dbReference>
<dbReference type="eggNOG" id="COG0822">
    <property type="taxonomic scope" value="Bacteria"/>
</dbReference>
<dbReference type="PATRIC" id="fig|1313292.3.peg.83"/>